<dbReference type="EMBL" id="KB097070">
    <property type="protein sequence ID" value="ESN99760.1"/>
    <property type="molecule type" value="Genomic_DNA"/>
</dbReference>
<reference evidence="1 3" key="2">
    <citation type="journal article" date="2013" name="Nature">
        <title>Insights into bilaterian evolution from three spiralian genomes.</title>
        <authorList>
            <person name="Simakov O."/>
            <person name="Marletaz F."/>
            <person name="Cho S.J."/>
            <person name="Edsinger-Gonzales E."/>
            <person name="Havlak P."/>
            <person name="Hellsten U."/>
            <person name="Kuo D.H."/>
            <person name="Larsson T."/>
            <person name="Lv J."/>
            <person name="Arendt D."/>
            <person name="Savage R."/>
            <person name="Osoegawa K."/>
            <person name="de Jong P."/>
            <person name="Grimwood J."/>
            <person name="Chapman J.A."/>
            <person name="Shapiro H."/>
            <person name="Aerts A."/>
            <person name="Otillar R.P."/>
            <person name="Terry A.Y."/>
            <person name="Boore J.L."/>
            <person name="Grigoriev I.V."/>
            <person name="Lindberg D.R."/>
            <person name="Seaver E.C."/>
            <person name="Weisblat D.A."/>
            <person name="Putnam N.H."/>
            <person name="Rokhsar D.S."/>
        </authorList>
    </citation>
    <scope>NUCLEOTIDE SEQUENCE</scope>
</reference>
<name>T1FAL9_HELRO</name>
<dbReference type="KEGG" id="hro:HELRODRAFT_176522"/>
<evidence type="ECO:0000313" key="2">
    <source>
        <dbReference type="EnsemblMetazoa" id="HelroP176522"/>
    </source>
</evidence>
<dbReference type="HOGENOM" id="CLU_974114_0_0_1"/>
<sequence length="277" mass="32085">MAFQETYPDMLKLYRRRHNELEVLQKLMDRLSNEYPVLDRATTCLSVGTGYGEYDIEFIRRCLPNLKTLIAVEVNHDCVLELKANLHSNFGDKLNSEIHEMSIGEYMQLYDDHNDERTNEPSSTKNNLNLKNLPNKEIDVVLALHVIYFLNKQSRAQFYKKCFGQWLRSEDGLLILANVTDNHSMVKLANSFKPYSSLTSTTIKDELIENNVSIVREFNYRCPVDMSVDTVDLHRLFKYSFKDSNLSEERIGEAVKIIAPDGRAFHDCDLCVCIKLN</sequence>
<dbReference type="InterPro" id="IPR029063">
    <property type="entry name" value="SAM-dependent_MTases_sf"/>
</dbReference>
<dbReference type="CTD" id="20205868"/>
<keyword evidence="3" id="KW-1185">Reference proteome</keyword>
<dbReference type="AlphaFoldDB" id="T1FAL9"/>
<evidence type="ECO:0000313" key="3">
    <source>
        <dbReference type="Proteomes" id="UP000015101"/>
    </source>
</evidence>
<dbReference type="EnsemblMetazoa" id="HelroT176522">
    <property type="protein sequence ID" value="HelroP176522"/>
    <property type="gene ID" value="HelroG176522"/>
</dbReference>
<dbReference type="eggNOG" id="ENOG502SSNJ">
    <property type="taxonomic scope" value="Eukaryota"/>
</dbReference>
<reference evidence="3" key="1">
    <citation type="submission" date="2012-12" db="EMBL/GenBank/DDBJ databases">
        <authorList>
            <person name="Hellsten U."/>
            <person name="Grimwood J."/>
            <person name="Chapman J.A."/>
            <person name="Shapiro H."/>
            <person name="Aerts A."/>
            <person name="Otillar R.P."/>
            <person name="Terry A.Y."/>
            <person name="Boore J.L."/>
            <person name="Simakov O."/>
            <person name="Marletaz F."/>
            <person name="Cho S.-J."/>
            <person name="Edsinger-Gonzales E."/>
            <person name="Havlak P."/>
            <person name="Kuo D.-H."/>
            <person name="Larsson T."/>
            <person name="Lv J."/>
            <person name="Arendt D."/>
            <person name="Savage R."/>
            <person name="Osoegawa K."/>
            <person name="de Jong P."/>
            <person name="Lindberg D.R."/>
            <person name="Seaver E.C."/>
            <person name="Weisblat D.A."/>
            <person name="Putnam N.H."/>
            <person name="Grigoriev I.V."/>
            <person name="Rokhsar D.S."/>
        </authorList>
    </citation>
    <scope>NUCLEOTIDE SEQUENCE</scope>
</reference>
<dbReference type="GeneID" id="20205868"/>
<dbReference type="SUPFAM" id="SSF53335">
    <property type="entry name" value="S-adenosyl-L-methionine-dependent methyltransferases"/>
    <property type="match status" value="1"/>
</dbReference>
<accession>T1FAL9</accession>
<dbReference type="OMA" id="NSEIHEM"/>
<evidence type="ECO:0008006" key="4">
    <source>
        <dbReference type="Google" id="ProtNLM"/>
    </source>
</evidence>
<dbReference type="EMBL" id="AMQM01005703">
    <property type="status" value="NOT_ANNOTATED_CDS"/>
    <property type="molecule type" value="Genomic_DNA"/>
</dbReference>
<dbReference type="Proteomes" id="UP000015101">
    <property type="component" value="Unassembled WGS sequence"/>
</dbReference>
<reference evidence="2" key="3">
    <citation type="submission" date="2015-06" db="UniProtKB">
        <authorList>
            <consortium name="EnsemblMetazoa"/>
        </authorList>
    </citation>
    <scope>IDENTIFICATION</scope>
</reference>
<proteinExistence type="predicted"/>
<dbReference type="RefSeq" id="XP_009022118.1">
    <property type="nucleotide sequence ID" value="XM_009023870.1"/>
</dbReference>
<organism evidence="2 3">
    <name type="scientific">Helobdella robusta</name>
    <name type="common">Californian leech</name>
    <dbReference type="NCBI Taxonomy" id="6412"/>
    <lineage>
        <taxon>Eukaryota</taxon>
        <taxon>Metazoa</taxon>
        <taxon>Spiralia</taxon>
        <taxon>Lophotrochozoa</taxon>
        <taxon>Annelida</taxon>
        <taxon>Clitellata</taxon>
        <taxon>Hirudinea</taxon>
        <taxon>Rhynchobdellida</taxon>
        <taxon>Glossiphoniidae</taxon>
        <taxon>Helobdella</taxon>
    </lineage>
</organism>
<protein>
    <recommendedName>
        <fullName evidence="4">Methyltransferase type 11 domain-containing protein</fullName>
    </recommendedName>
</protein>
<gene>
    <name evidence="2" type="primary">20205868</name>
    <name evidence="1" type="ORF">HELRODRAFT_176522</name>
</gene>
<evidence type="ECO:0000313" key="1">
    <source>
        <dbReference type="EMBL" id="ESN99760.1"/>
    </source>
</evidence>
<dbReference type="OrthoDB" id="10200085at2759"/>
<dbReference type="InParanoid" id="T1FAL9"/>
<dbReference type="Gene3D" id="3.40.50.150">
    <property type="entry name" value="Vaccinia Virus protein VP39"/>
    <property type="match status" value="1"/>
</dbReference>